<accession>A0A926XZ23</accession>
<proteinExistence type="predicted"/>
<dbReference type="InterPro" id="IPR029062">
    <property type="entry name" value="Class_I_gatase-like"/>
</dbReference>
<dbReference type="PANTHER" id="PTHR40469:SF2">
    <property type="entry name" value="GALACTOSE-BINDING DOMAIN-LIKE SUPERFAMILY PROTEIN"/>
    <property type="match status" value="1"/>
</dbReference>
<organism evidence="2 3">
    <name type="scientific">Spirosoma profusum</name>
    <dbReference type="NCBI Taxonomy" id="2771354"/>
    <lineage>
        <taxon>Bacteria</taxon>
        <taxon>Pseudomonadati</taxon>
        <taxon>Bacteroidota</taxon>
        <taxon>Cytophagia</taxon>
        <taxon>Cytophagales</taxon>
        <taxon>Cytophagaceae</taxon>
        <taxon>Spirosoma</taxon>
    </lineage>
</organism>
<dbReference type="InterPro" id="IPR029010">
    <property type="entry name" value="ThuA-like"/>
</dbReference>
<keyword evidence="3" id="KW-1185">Reference proteome</keyword>
<name>A0A926XZ23_9BACT</name>
<feature type="domain" description="ThuA-like" evidence="1">
    <location>
        <begin position="59"/>
        <end position="241"/>
    </location>
</feature>
<gene>
    <name evidence="2" type="ORF">IC229_23120</name>
</gene>
<dbReference type="PANTHER" id="PTHR40469">
    <property type="entry name" value="SECRETED GLYCOSYL HYDROLASE"/>
    <property type="match status" value="1"/>
</dbReference>
<sequence length="244" mass="27160">MYRFIIYLLLPTLFISLTRCKTSSNATAKAGKPIRVLVVGGGTSHNFGMWYRNVDGQTLSRDGFATVNYVGDPDSMLTYLPQTDVLYLSNNRPITNPAVRQAIMDHANAGKGLLIAHAAMWYNWKDWPEYNLNLVSGGTRKHDKYGTFDVTVTDTNHPITKGVEQKFSLKDERYYYIPDPAGPGIMVLASSSLTPSDPVYPSVFIVKHPKARIVGLALGHDAESHNLPVYQTLLRNSVAWAGRR</sequence>
<dbReference type="Proteomes" id="UP000598820">
    <property type="component" value="Unassembled WGS sequence"/>
</dbReference>
<protein>
    <submittedName>
        <fullName evidence="2">ThuA domain-containing protein</fullName>
    </submittedName>
</protein>
<dbReference type="Gene3D" id="3.40.50.880">
    <property type="match status" value="1"/>
</dbReference>
<evidence type="ECO:0000313" key="2">
    <source>
        <dbReference type="EMBL" id="MBD2703554.1"/>
    </source>
</evidence>
<evidence type="ECO:0000313" key="3">
    <source>
        <dbReference type="Proteomes" id="UP000598820"/>
    </source>
</evidence>
<dbReference type="AlphaFoldDB" id="A0A926XZ23"/>
<reference evidence="2" key="1">
    <citation type="submission" date="2020-09" db="EMBL/GenBank/DDBJ databases">
        <authorList>
            <person name="Kim M.K."/>
        </authorList>
    </citation>
    <scope>NUCLEOTIDE SEQUENCE</scope>
    <source>
        <strain evidence="2">BT702</strain>
    </source>
</reference>
<comment type="caution">
    <text evidence="2">The sequence shown here is derived from an EMBL/GenBank/DDBJ whole genome shotgun (WGS) entry which is preliminary data.</text>
</comment>
<dbReference type="Pfam" id="PF06283">
    <property type="entry name" value="ThuA"/>
    <property type="match status" value="1"/>
</dbReference>
<dbReference type="EMBL" id="JACWZY010000022">
    <property type="protein sequence ID" value="MBD2703554.1"/>
    <property type="molecule type" value="Genomic_DNA"/>
</dbReference>
<dbReference type="RefSeq" id="WP_190889393.1">
    <property type="nucleotide sequence ID" value="NZ_JACWZY010000022.1"/>
</dbReference>
<evidence type="ECO:0000259" key="1">
    <source>
        <dbReference type="Pfam" id="PF06283"/>
    </source>
</evidence>
<dbReference type="SUPFAM" id="SSF52317">
    <property type="entry name" value="Class I glutamine amidotransferase-like"/>
    <property type="match status" value="1"/>
</dbReference>